<keyword evidence="5" id="KW-1185">Reference proteome</keyword>
<dbReference type="InterPro" id="IPR000163">
    <property type="entry name" value="Prohibitin"/>
</dbReference>
<evidence type="ECO:0000313" key="5">
    <source>
        <dbReference type="Proteomes" id="UP000198862"/>
    </source>
</evidence>
<dbReference type="GO" id="GO:0008233">
    <property type="term" value="F:peptidase activity"/>
    <property type="evidence" value="ECO:0007669"/>
    <property type="project" value="UniProtKB-KW"/>
</dbReference>
<dbReference type="Proteomes" id="UP000198862">
    <property type="component" value="Unassembled WGS sequence"/>
</dbReference>
<dbReference type="STRING" id="1123010.SAMN02745724_00112"/>
<evidence type="ECO:0000256" key="1">
    <source>
        <dbReference type="ARBA" id="ARBA00004167"/>
    </source>
</evidence>
<dbReference type="AlphaFoldDB" id="A0A1I1DYZ2"/>
<accession>A0A1I1DYZ2</accession>
<sequence>MQVNLMPGLVPLIVLILGLIISLIYYWVRRYPERYAITRFLHRNKAQLLLSTLCFILLGLVLIPVIFIPVPYGHSAVIWARFQGGTLMNVHLDEGTLLVMPWDRVYIYSTQYKVLEHEFEAATKNGLSIRINTVIRYRVKESTLSHLHVNVGEDYVNRLLLPEIGSRARIEIAKHTAEEVYATQRLDVQNKISKSLQGDVGLSGQSTCMNKNKNVDVNCKSSDYIELQEFLIREIVLPEGIHEAIVRKIEKTYLRDEYETRIEIATKEADRKLEEARGIAGFQEIVKKGISETYLRWRGIEATLDLAKSNNAKVVVIGGGRDGLPIILNTESTHSVQNDNSNLEKALNDKTKIQNAVQVVKGVTSKVKGDDQQVKKDVKADDERVIQFN</sequence>
<dbReference type="RefSeq" id="WP_091978776.1">
    <property type="nucleotide sequence ID" value="NZ_FOLO01000001.1"/>
</dbReference>
<feature type="transmembrane region" description="Helical" evidence="2">
    <location>
        <begin position="6"/>
        <end position="28"/>
    </location>
</feature>
<dbReference type="OrthoDB" id="9792660at2"/>
<comment type="subcellular location">
    <subcellularLocation>
        <location evidence="1">Membrane</location>
        <topology evidence="1">Single-pass membrane protein</topology>
    </subcellularLocation>
</comment>
<keyword evidence="2" id="KW-1133">Transmembrane helix</keyword>
<dbReference type="InterPro" id="IPR036013">
    <property type="entry name" value="Band_7/SPFH_dom_sf"/>
</dbReference>
<dbReference type="GO" id="GO:0006508">
    <property type="term" value="P:proteolysis"/>
    <property type="evidence" value="ECO:0007669"/>
    <property type="project" value="UniProtKB-KW"/>
</dbReference>
<keyword evidence="4" id="KW-0378">Hydrolase</keyword>
<name>A0A1I1DYZ2_9GAMM</name>
<protein>
    <submittedName>
        <fullName evidence="4">Regulator of protease activity HflC, stomatin/prohibitin superfamily</fullName>
    </submittedName>
</protein>
<dbReference type="PANTHER" id="PTHR23222:SF0">
    <property type="entry name" value="PROHIBITIN 1"/>
    <property type="match status" value="1"/>
</dbReference>
<feature type="domain" description="Band 7" evidence="3">
    <location>
        <begin position="71"/>
        <end position="269"/>
    </location>
</feature>
<dbReference type="InterPro" id="IPR001107">
    <property type="entry name" value="Band_7"/>
</dbReference>
<reference evidence="4 5" key="1">
    <citation type="submission" date="2016-10" db="EMBL/GenBank/DDBJ databases">
        <authorList>
            <person name="de Groot N.N."/>
        </authorList>
    </citation>
    <scope>NUCLEOTIDE SEQUENCE [LARGE SCALE GENOMIC DNA]</scope>
    <source>
        <strain evidence="4 5">DSM 6059</strain>
    </source>
</reference>
<dbReference type="Pfam" id="PF01145">
    <property type="entry name" value="Band_7"/>
    <property type="match status" value="1"/>
</dbReference>
<dbReference type="Gene3D" id="3.30.479.30">
    <property type="entry name" value="Band 7 domain"/>
    <property type="match status" value="1"/>
</dbReference>
<gene>
    <name evidence="4" type="ORF">SAMN02745724_00112</name>
</gene>
<evidence type="ECO:0000256" key="2">
    <source>
        <dbReference type="SAM" id="Phobius"/>
    </source>
</evidence>
<dbReference type="GO" id="GO:0016020">
    <property type="term" value="C:membrane"/>
    <property type="evidence" value="ECO:0007669"/>
    <property type="project" value="UniProtKB-SubCell"/>
</dbReference>
<keyword evidence="2" id="KW-0812">Transmembrane</keyword>
<evidence type="ECO:0000259" key="3">
    <source>
        <dbReference type="Pfam" id="PF01145"/>
    </source>
</evidence>
<dbReference type="PANTHER" id="PTHR23222">
    <property type="entry name" value="PROHIBITIN"/>
    <property type="match status" value="1"/>
</dbReference>
<dbReference type="CDD" id="cd03401">
    <property type="entry name" value="SPFH_prohibitin"/>
    <property type="match status" value="1"/>
</dbReference>
<organism evidence="4 5">
    <name type="scientific">Pseudoalteromonas denitrificans DSM 6059</name>
    <dbReference type="NCBI Taxonomy" id="1123010"/>
    <lineage>
        <taxon>Bacteria</taxon>
        <taxon>Pseudomonadati</taxon>
        <taxon>Pseudomonadota</taxon>
        <taxon>Gammaproteobacteria</taxon>
        <taxon>Alteromonadales</taxon>
        <taxon>Pseudoalteromonadaceae</taxon>
        <taxon>Pseudoalteromonas</taxon>
    </lineage>
</organism>
<evidence type="ECO:0000313" key="4">
    <source>
        <dbReference type="EMBL" id="SFB79646.1"/>
    </source>
</evidence>
<feature type="transmembrane region" description="Helical" evidence="2">
    <location>
        <begin position="48"/>
        <end position="72"/>
    </location>
</feature>
<proteinExistence type="predicted"/>
<keyword evidence="2" id="KW-0472">Membrane</keyword>
<dbReference type="SUPFAM" id="SSF117892">
    <property type="entry name" value="Band 7/SPFH domain"/>
    <property type="match status" value="1"/>
</dbReference>
<keyword evidence="4" id="KW-0645">Protease</keyword>
<dbReference type="EMBL" id="FOLO01000001">
    <property type="protein sequence ID" value="SFB79646.1"/>
    <property type="molecule type" value="Genomic_DNA"/>
</dbReference>